<keyword evidence="4" id="KW-1185">Reference proteome</keyword>
<organism evidence="3 4">
    <name type="scientific">Trametes cubensis</name>
    <dbReference type="NCBI Taxonomy" id="1111947"/>
    <lineage>
        <taxon>Eukaryota</taxon>
        <taxon>Fungi</taxon>
        <taxon>Dikarya</taxon>
        <taxon>Basidiomycota</taxon>
        <taxon>Agaricomycotina</taxon>
        <taxon>Agaricomycetes</taxon>
        <taxon>Polyporales</taxon>
        <taxon>Polyporaceae</taxon>
        <taxon>Trametes</taxon>
    </lineage>
</organism>
<evidence type="ECO:0000313" key="3">
    <source>
        <dbReference type="EMBL" id="KAJ8495242.1"/>
    </source>
</evidence>
<evidence type="ECO:0000256" key="1">
    <source>
        <dbReference type="SAM" id="MobiDB-lite"/>
    </source>
</evidence>
<feature type="chain" id="PRO_5042073519" evidence="2">
    <location>
        <begin position="26"/>
        <end position="372"/>
    </location>
</feature>
<proteinExistence type="predicted"/>
<dbReference type="AlphaFoldDB" id="A0AAD7U1F7"/>
<sequence>MVSFRTYSFSVLLLHVLAAVVTSSAAVTDGVARSRLALEQQDLKYRQTDEHTYEMVINEDEERRIVELLGPNYLDVGLVATRVTGPPRHCHVCGKPTEFVDWVFTALARGIHSPEFIVESLKLGNSPKKLGHDVYCSQCGHLTNFRDATGEEGGAPYLGLATPYDRSTRTLAENVYKRDLTDRLAKVKFITARDAAVETDSSAVKGIYWHYPWDKKRDEDAVDSPALNWDTLWSRKRDENAVASPAIGWHPLWDRKRDETDRGPAATWGNVWVLKHTDNAPESASLLWGSRWILKRDEDAPNSDSVATWGGAGRWIAKRGEDTPESASFWGTRWVAKRGEDTPESIATWGGAGRWIAKRGEDGVDSKGVSDV</sequence>
<feature type="signal peptide" evidence="2">
    <location>
        <begin position="1"/>
        <end position="25"/>
    </location>
</feature>
<evidence type="ECO:0000313" key="4">
    <source>
        <dbReference type="Proteomes" id="UP001215151"/>
    </source>
</evidence>
<keyword evidence="2" id="KW-0732">Signal</keyword>
<dbReference type="EMBL" id="JAPEVG010000026">
    <property type="protein sequence ID" value="KAJ8495242.1"/>
    <property type="molecule type" value="Genomic_DNA"/>
</dbReference>
<evidence type="ECO:0000256" key="2">
    <source>
        <dbReference type="SAM" id="SignalP"/>
    </source>
</evidence>
<name>A0AAD7U1F7_9APHY</name>
<feature type="compositionally biased region" description="Basic and acidic residues" evidence="1">
    <location>
        <begin position="358"/>
        <end position="372"/>
    </location>
</feature>
<reference evidence="3" key="1">
    <citation type="submission" date="2022-11" db="EMBL/GenBank/DDBJ databases">
        <title>Genome Sequence of Cubamyces cubensis.</title>
        <authorList>
            <person name="Buettner E."/>
        </authorList>
    </citation>
    <scope>NUCLEOTIDE SEQUENCE</scope>
    <source>
        <strain evidence="3">MPL-01</strain>
    </source>
</reference>
<protein>
    <submittedName>
        <fullName evidence="3">Uncharacterized protein</fullName>
    </submittedName>
</protein>
<feature type="region of interest" description="Disordered" evidence="1">
    <location>
        <begin position="340"/>
        <end position="372"/>
    </location>
</feature>
<gene>
    <name evidence="3" type="ORF">ONZ51_g1821</name>
</gene>
<comment type="caution">
    <text evidence="3">The sequence shown here is derived from an EMBL/GenBank/DDBJ whole genome shotgun (WGS) entry which is preliminary data.</text>
</comment>
<accession>A0AAD7U1F7</accession>
<dbReference type="Proteomes" id="UP001215151">
    <property type="component" value="Unassembled WGS sequence"/>
</dbReference>